<dbReference type="InterPro" id="IPR019734">
    <property type="entry name" value="TPR_rpt"/>
</dbReference>
<feature type="transmembrane region" description="Helical" evidence="7">
    <location>
        <begin position="378"/>
        <end position="401"/>
    </location>
</feature>
<comment type="subcellular location">
    <subcellularLocation>
        <location evidence="1">Membrane</location>
        <topology evidence="1">Multi-pass membrane protein</topology>
    </subcellularLocation>
</comment>
<evidence type="ECO:0000256" key="3">
    <source>
        <dbReference type="ARBA" id="ARBA00022989"/>
    </source>
</evidence>
<evidence type="ECO:0000256" key="1">
    <source>
        <dbReference type="ARBA" id="ARBA00004141"/>
    </source>
</evidence>
<name>A0A2H0TJ66_9BACT</name>
<sequence>MGKASRKKREMREKEEIRPQKERPEGGAISLCLNIIRWGIYLALFTPLIMSAKFFFPFVGPKSLYFMGLVEIIFFAWLILIIYSPQYRPRLNSLTIALILFLVVLVLSSFFGENLSYSFWSKPERMTGLLMWFHLFAFFLVASSTFRKKEDWLKIFAVSIFVGVILTLITFVSDNPVMRGGATIGNDSFLGTYLIFALFLASYLIFTFQGLQPSRHPPSPGFTGAGPLRIYSGICFLIIFLGLFLSGARAAKLSFLVGLVLLFFLWLIFCQRGNLRRLGLTLLALYVISALSFTFLAFQSESFVRKEIIEKTVGETFGGRFVVWEGAWKGFLEKPLLGWGPENFDLSFFRHYDPCFGTPRCGGDIWYDRAHNIIFDTLVSIGLLGMLTYIGIFLSVFYLLWTPTHPPPNKEKFDFWLSGIFTVLLISYFVQNLTVFDMVSSYLMFFLVLGFVASLTIPKEVPVPQKTISPNPWFLGLILFLFIFSFFYFIIQPLKTDYYVIAALRSSPASEERLNFYKKTLETSPLGKYQIREFFGQATLEFAQSEKIKEVSAENFKKEIDFVIEELEKSTKESALDLRSHLKLGQLYNVYAALLDPTKISEAERVLEKAIEVSPTNQQVYYVFAQTRFLQGKEEEALEFLEKAKDLEPGFFSSRWYLLRGYRLTGKYELALSELRELESLGYDWKANPETLKEGIEILKEIGESLEVLIPLYKRGIELNPQDIYLWEDLVNAYINTGQREKAKEAVEKLLEIKPEFAPQVKQLLKELGY</sequence>
<reference evidence="10" key="1">
    <citation type="submission" date="2017-09" db="EMBL/GenBank/DDBJ databases">
        <title>Depth-based differentiation of microbial function through sediment-hosted aquifers and enrichment of novel symbionts in the deep terrestrial subsurface.</title>
        <authorList>
            <person name="Probst A.J."/>
            <person name="Ladd B."/>
            <person name="Jarett J.K."/>
            <person name="Geller-Mcgrath D.E."/>
            <person name="Sieber C.M.K."/>
            <person name="Emerson J.B."/>
            <person name="Anantharaman K."/>
            <person name="Thomas B.C."/>
            <person name="Malmstrom R."/>
            <person name="Stieglmeier M."/>
            <person name="Klingl A."/>
            <person name="Woyke T."/>
            <person name="Ryan C.M."/>
            <person name="Banfield J.F."/>
        </authorList>
    </citation>
    <scope>NUCLEOTIDE SEQUENCE [LARGE SCALE GENOMIC DNA]</scope>
</reference>
<evidence type="ECO:0000256" key="5">
    <source>
        <dbReference type="PROSITE-ProRule" id="PRU00339"/>
    </source>
</evidence>
<feature type="transmembrane region" description="Helical" evidence="7">
    <location>
        <begin position="413"/>
        <end position="430"/>
    </location>
</feature>
<feature type="transmembrane region" description="Helical" evidence="7">
    <location>
        <begin position="91"/>
        <end position="111"/>
    </location>
</feature>
<gene>
    <name evidence="9" type="ORF">COU43_01850</name>
</gene>
<accession>A0A2H0TJ66</accession>
<dbReference type="PROSITE" id="PS50005">
    <property type="entry name" value="TPR"/>
    <property type="match status" value="2"/>
</dbReference>
<feature type="transmembrane region" description="Helical" evidence="7">
    <location>
        <begin position="228"/>
        <end position="247"/>
    </location>
</feature>
<dbReference type="Gene3D" id="1.25.40.10">
    <property type="entry name" value="Tetratricopeptide repeat domain"/>
    <property type="match status" value="2"/>
</dbReference>
<feature type="transmembrane region" description="Helical" evidence="7">
    <location>
        <begin position="155"/>
        <end position="173"/>
    </location>
</feature>
<dbReference type="SMART" id="SM00028">
    <property type="entry name" value="TPR"/>
    <property type="match status" value="2"/>
</dbReference>
<dbReference type="Pfam" id="PF14559">
    <property type="entry name" value="TPR_19"/>
    <property type="match status" value="2"/>
</dbReference>
<feature type="transmembrane region" description="Helical" evidence="7">
    <location>
        <begin position="253"/>
        <end position="271"/>
    </location>
</feature>
<protein>
    <recommendedName>
        <fullName evidence="8">O-antigen ligase-related domain-containing protein</fullName>
    </recommendedName>
</protein>
<dbReference type="InterPro" id="IPR051533">
    <property type="entry name" value="WaaL-like"/>
</dbReference>
<evidence type="ECO:0000256" key="2">
    <source>
        <dbReference type="ARBA" id="ARBA00022692"/>
    </source>
</evidence>
<feature type="repeat" description="TPR" evidence="5">
    <location>
        <begin position="724"/>
        <end position="757"/>
    </location>
</feature>
<dbReference type="AlphaFoldDB" id="A0A2H0TJ66"/>
<dbReference type="PANTHER" id="PTHR37422:SF13">
    <property type="entry name" value="LIPOPOLYSACCHARIDE BIOSYNTHESIS PROTEIN PA4999-RELATED"/>
    <property type="match status" value="1"/>
</dbReference>
<feature type="transmembrane region" description="Helical" evidence="7">
    <location>
        <begin position="442"/>
        <end position="461"/>
    </location>
</feature>
<keyword evidence="2 7" id="KW-0812">Transmembrane</keyword>
<dbReference type="SUPFAM" id="SSF48452">
    <property type="entry name" value="TPR-like"/>
    <property type="match status" value="1"/>
</dbReference>
<evidence type="ECO:0000313" key="10">
    <source>
        <dbReference type="Proteomes" id="UP000228909"/>
    </source>
</evidence>
<feature type="domain" description="O-antigen ligase-related" evidence="8">
    <location>
        <begin position="235"/>
        <end position="390"/>
    </location>
</feature>
<dbReference type="InterPro" id="IPR011990">
    <property type="entry name" value="TPR-like_helical_dom_sf"/>
</dbReference>
<feature type="transmembrane region" description="Helical" evidence="7">
    <location>
        <begin position="278"/>
        <end position="298"/>
    </location>
</feature>
<evidence type="ECO:0000256" key="7">
    <source>
        <dbReference type="SAM" id="Phobius"/>
    </source>
</evidence>
<keyword evidence="5" id="KW-0802">TPR repeat</keyword>
<evidence type="ECO:0000313" key="9">
    <source>
        <dbReference type="EMBL" id="PIR71583.1"/>
    </source>
</evidence>
<keyword evidence="4 7" id="KW-0472">Membrane</keyword>
<feature type="compositionally biased region" description="Basic and acidic residues" evidence="6">
    <location>
        <begin position="10"/>
        <end position="21"/>
    </location>
</feature>
<organism evidence="9 10">
    <name type="scientific">Candidatus Nealsonbacteria bacterium CG10_big_fil_rev_8_21_14_0_10_37_25</name>
    <dbReference type="NCBI Taxonomy" id="1974711"/>
    <lineage>
        <taxon>Bacteria</taxon>
        <taxon>Candidatus Nealsoniibacteriota</taxon>
    </lineage>
</organism>
<dbReference type="GO" id="GO:0016020">
    <property type="term" value="C:membrane"/>
    <property type="evidence" value="ECO:0007669"/>
    <property type="project" value="UniProtKB-SubCell"/>
</dbReference>
<comment type="caution">
    <text evidence="9">The sequence shown here is derived from an EMBL/GenBank/DDBJ whole genome shotgun (WGS) entry which is preliminary data.</text>
</comment>
<feature type="region of interest" description="Disordered" evidence="6">
    <location>
        <begin position="1"/>
        <end position="21"/>
    </location>
</feature>
<proteinExistence type="predicted"/>
<dbReference type="EMBL" id="PFCK01000051">
    <property type="protein sequence ID" value="PIR71583.1"/>
    <property type="molecule type" value="Genomic_DNA"/>
</dbReference>
<keyword evidence="3 7" id="KW-1133">Transmembrane helix</keyword>
<feature type="repeat" description="TPR" evidence="5">
    <location>
        <begin position="618"/>
        <end position="651"/>
    </location>
</feature>
<evidence type="ECO:0000256" key="4">
    <source>
        <dbReference type="ARBA" id="ARBA00023136"/>
    </source>
</evidence>
<feature type="transmembrane region" description="Helical" evidence="7">
    <location>
        <begin position="188"/>
        <end position="208"/>
    </location>
</feature>
<dbReference type="PANTHER" id="PTHR37422">
    <property type="entry name" value="TEICHURONIC ACID BIOSYNTHESIS PROTEIN TUAE"/>
    <property type="match status" value="1"/>
</dbReference>
<feature type="transmembrane region" description="Helical" evidence="7">
    <location>
        <begin position="38"/>
        <end position="58"/>
    </location>
</feature>
<feature type="transmembrane region" description="Helical" evidence="7">
    <location>
        <begin position="473"/>
        <end position="491"/>
    </location>
</feature>
<dbReference type="InterPro" id="IPR007016">
    <property type="entry name" value="O-antigen_ligase-rel_domated"/>
</dbReference>
<feature type="transmembrane region" description="Helical" evidence="7">
    <location>
        <begin position="64"/>
        <end position="84"/>
    </location>
</feature>
<dbReference type="Proteomes" id="UP000228909">
    <property type="component" value="Unassembled WGS sequence"/>
</dbReference>
<evidence type="ECO:0000256" key="6">
    <source>
        <dbReference type="SAM" id="MobiDB-lite"/>
    </source>
</evidence>
<dbReference type="Pfam" id="PF04932">
    <property type="entry name" value="Wzy_C"/>
    <property type="match status" value="1"/>
</dbReference>
<evidence type="ECO:0000259" key="8">
    <source>
        <dbReference type="Pfam" id="PF04932"/>
    </source>
</evidence>